<dbReference type="Proteomes" id="UP001165439">
    <property type="component" value="Unassembled WGS sequence"/>
</dbReference>
<reference evidence="2" key="1">
    <citation type="submission" date="2023-06" db="EMBL/GenBank/DDBJ databases">
        <title>MBL-encoding genomic islands in Pseudomonas spp. in Poland.</title>
        <authorList>
            <person name="Urbanowicz P."/>
            <person name="Izdebski R."/>
            <person name="Biedrzycka M."/>
            <person name="Gniadkowski M."/>
        </authorList>
    </citation>
    <scope>NUCLEOTIDE SEQUENCE</scope>
    <source>
        <strain evidence="2">NMI5768_13</strain>
    </source>
</reference>
<evidence type="ECO:0000313" key="3">
    <source>
        <dbReference type="Proteomes" id="UP001165439"/>
    </source>
</evidence>
<dbReference type="GeneID" id="83680933"/>
<dbReference type="AlphaFoldDB" id="A0AAW7HKX0"/>
<name>A0AAW7HKX0_9PSED</name>
<dbReference type="EMBL" id="JAJSRF020000001">
    <property type="protein sequence ID" value="MDM3953270.1"/>
    <property type="molecule type" value="Genomic_DNA"/>
</dbReference>
<protein>
    <submittedName>
        <fullName evidence="2">Phage tail length tape measure family protein</fullName>
    </submittedName>
</protein>
<feature type="domain" description="Bacteriophage tail tape measure N-terminal" evidence="1">
    <location>
        <begin position="197"/>
        <end position="398"/>
    </location>
</feature>
<sequence>MNQTSRLSIEIDSRNAEQKAVDVQKALEALEDAGLSIKPAMEKAGAGMESMGKSADGAAKSVSAGASRIESSSKKTTAAIKEQVSISDAATKSFRDLYGGTSALEAGMFSLGNSIKNGSFISSLKATKEAEAWLESLNATTKGSGKVFLDTGQKFTYLSNGMKGLGAWNGTGSPVFESISRQSKQVSTGLSGVTSDLNKTGMSAKQTAAALRGVPAQFTDIAVSLQGGQAPLTVFLQQGGQLKDMFGGAAPAAKALGGYVAGLITPFTLAGAAVAGFTLAAYKGYEQSEQYRKVLTLTGDAAGKTADDLIAMSTAIAGGRNFEQASQAVLALAGNGRLTGEAFTQVARAATEMAVATGKSSAEIADQLSSTKGSVTDLAAEYSEKYGVITQAVFDQVRSLEQQGERMEAVKVLAGAVADEMGARNKEMVESTRGLARAWDDVTTSISGAWNELKERLSASPELFKLQHLQSQLQRAQEIGDKALIAGLEKQVALAQAAVDAQRQKKEAASTELNERKATIAADKQWNEEGLKYRSNQQKMEDEITKARAKGLEAKVSEAEIEQRIANIRKEYADKEKKPPKPAEFREDAGAKMLDAARQTNAVLTQQLASVNGQGIAVQRIGTQAQALVKWEQQLADIKSKQTLTADQKSLLANQDLITAQLKRNAALEREAEIQKGIKQANEDQVKLLTLTGQLREANQLKSSLEDAAQLAEYERQGNVEAAKRLETLIKIRDINLKAAQKPGTVEGVSKAPTTTGLDAAVGGAYSEIDRLNDQQAALDAWRATELEKQRAYLDLKAINEETYAERVENIDRQAQAGREQIEKAKNAAIMSASADFFGNMAVLSRSGNSRLGAIGKAAAIAQTTISTYKSATDSYAALAAIPIVGPALGFAAAAAAITAGLANVAAINGVGFSTGGYTGPGGVNDPAGIVHKGEVVWSQADIRRFGGVSAVEALRTGNVTPITSARVTGGSQSGTASASGIQQNINVHNYSSARVEQRRMPNGDIDFIIREATDRAVQEVAGQFANGYGNVVDAGEGAYGWKRSGS</sequence>
<evidence type="ECO:0000259" key="1">
    <source>
        <dbReference type="Pfam" id="PF06791"/>
    </source>
</evidence>
<dbReference type="Pfam" id="PF24622">
    <property type="entry name" value="TMP_4"/>
    <property type="match status" value="1"/>
</dbReference>
<comment type="caution">
    <text evidence="2">The sequence shown here is derived from an EMBL/GenBank/DDBJ whole genome shotgun (WGS) entry which is preliminary data.</text>
</comment>
<dbReference type="InterPro" id="IPR009628">
    <property type="entry name" value="Phage_tape_measure_N"/>
</dbReference>
<gene>
    <name evidence="2" type="ORF">LU674_013190</name>
</gene>
<dbReference type="RefSeq" id="WP_232856831.1">
    <property type="nucleotide sequence ID" value="NZ_CP128540.1"/>
</dbReference>
<accession>A0AAW7HKX0</accession>
<proteinExistence type="predicted"/>
<dbReference type="Pfam" id="PF06791">
    <property type="entry name" value="TMP_2"/>
    <property type="match status" value="1"/>
</dbReference>
<evidence type="ECO:0000313" key="2">
    <source>
        <dbReference type="EMBL" id="MDM3953270.1"/>
    </source>
</evidence>
<organism evidence="2 3">
    <name type="scientific">Pseudomonas alloputida</name>
    <dbReference type="NCBI Taxonomy" id="1940621"/>
    <lineage>
        <taxon>Bacteria</taxon>
        <taxon>Pseudomonadati</taxon>
        <taxon>Pseudomonadota</taxon>
        <taxon>Gammaproteobacteria</taxon>
        <taxon>Pseudomonadales</taxon>
        <taxon>Pseudomonadaceae</taxon>
        <taxon>Pseudomonas</taxon>
    </lineage>
</organism>